<organism evidence="2 3">
    <name type="scientific">Desulfoprunum benzoelyticum</name>
    <dbReference type="NCBI Taxonomy" id="1506996"/>
    <lineage>
        <taxon>Bacteria</taxon>
        <taxon>Pseudomonadati</taxon>
        <taxon>Thermodesulfobacteriota</taxon>
        <taxon>Desulfobulbia</taxon>
        <taxon>Desulfobulbales</taxon>
        <taxon>Desulfobulbaceae</taxon>
        <taxon>Desulfoprunum</taxon>
    </lineage>
</organism>
<dbReference type="AlphaFoldDB" id="A0A840V248"/>
<sequence>MKRILYSVLVTTLLMCVSPVWAGDPTYIQGKDVFIETGLTQPDRVPTWYAPMVDEPYAPVFEILATRGTQGRYYPYTYAVTVKDLAKMHGHDCEGLSHAAACCKVAIDILFPDGIIDRSVLWGITV</sequence>
<dbReference type="RefSeq" id="WP_183350199.1">
    <property type="nucleotide sequence ID" value="NZ_JACHEO010000007.1"/>
</dbReference>
<reference evidence="2 3" key="1">
    <citation type="submission" date="2020-08" db="EMBL/GenBank/DDBJ databases">
        <title>Genomic Encyclopedia of Type Strains, Phase IV (KMG-IV): sequencing the most valuable type-strain genomes for metagenomic binning, comparative biology and taxonomic classification.</title>
        <authorList>
            <person name="Goeker M."/>
        </authorList>
    </citation>
    <scope>NUCLEOTIDE SEQUENCE [LARGE SCALE GENOMIC DNA]</scope>
    <source>
        <strain evidence="2 3">DSM 28570</strain>
    </source>
</reference>
<evidence type="ECO:0000313" key="3">
    <source>
        <dbReference type="Proteomes" id="UP000539642"/>
    </source>
</evidence>
<keyword evidence="1" id="KW-0732">Signal</keyword>
<feature type="signal peptide" evidence="1">
    <location>
        <begin position="1"/>
        <end position="22"/>
    </location>
</feature>
<feature type="chain" id="PRO_5032509019" description="Formylmethanofuran dehydrogenase subunit E domain-containing protein" evidence="1">
    <location>
        <begin position="23"/>
        <end position="126"/>
    </location>
</feature>
<evidence type="ECO:0000313" key="2">
    <source>
        <dbReference type="EMBL" id="MBB5347940.1"/>
    </source>
</evidence>
<comment type="caution">
    <text evidence="2">The sequence shown here is derived from an EMBL/GenBank/DDBJ whole genome shotgun (WGS) entry which is preliminary data.</text>
</comment>
<evidence type="ECO:0008006" key="4">
    <source>
        <dbReference type="Google" id="ProtNLM"/>
    </source>
</evidence>
<name>A0A840V248_9BACT</name>
<keyword evidence="3" id="KW-1185">Reference proteome</keyword>
<dbReference type="Proteomes" id="UP000539642">
    <property type="component" value="Unassembled WGS sequence"/>
</dbReference>
<dbReference type="EMBL" id="JACHEO010000007">
    <property type="protein sequence ID" value="MBB5347940.1"/>
    <property type="molecule type" value="Genomic_DNA"/>
</dbReference>
<protein>
    <recommendedName>
        <fullName evidence="4">Formylmethanofuran dehydrogenase subunit E domain-containing protein</fullName>
    </recommendedName>
</protein>
<evidence type="ECO:0000256" key="1">
    <source>
        <dbReference type="SAM" id="SignalP"/>
    </source>
</evidence>
<gene>
    <name evidence="2" type="ORF">HNQ81_001669</name>
</gene>
<proteinExistence type="predicted"/>
<accession>A0A840V248</accession>